<proteinExistence type="inferred from homology"/>
<dbReference type="PANTHER" id="PTHR11474">
    <property type="entry name" value="TYROSINASE FAMILY MEMBER"/>
    <property type="match status" value="1"/>
</dbReference>
<keyword evidence="7" id="KW-0503">Monooxygenase</keyword>
<comment type="similarity">
    <text evidence="2">Belongs to the tyrosinase family.</text>
</comment>
<dbReference type="VEuPathDB" id="FungiDB:A1O9_04313"/>
<dbReference type="PANTHER" id="PTHR11474:SF76">
    <property type="entry name" value="SHKT DOMAIN-CONTAINING PROTEIN"/>
    <property type="match status" value="1"/>
</dbReference>
<evidence type="ECO:0000256" key="6">
    <source>
        <dbReference type="ARBA" id="ARBA00023008"/>
    </source>
</evidence>
<sequence length="402" mass="44061">MAKMRTTVRWWNASTQSGNQSAATAALRANAAAILSQTYQLLTSTMNYTAFSCTWPGGQWITANNVESIHNSIHNSVGGYGHMQFPEVAGFDPVFWLHHANVDRLFALWQALHRDSYITPTVNAYGSYYEPVGTVDSGTSALAPFHSDQGGTLFTSDGVRHLSTFGYSYPDLADWDMTPDELEQSVRAHVNSLYNPNRNTSIAPSVRRLLKKATNVAQSFSHITLDLAQNLRVNNLDRQWSITVLVDRFPTETSFVIDFFMGEVPEEVSSWATAPNLIATYAQFGPANVTALHPDGYPSGQVRGEISITHTVAAGVSRGLIASLSPEHVIPVLRRGLNWRARTPSGIEVSLHELSGLSISVSSRSVVPSNTRERFPVYGPVEWQGSVIRGKPCGAARPHGYV</sequence>
<evidence type="ECO:0000259" key="11">
    <source>
        <dbReference type="PROSITE" id="PS00498"/>
    </source>
</evidence>
<keyword evidence="5" id="KW-0560">Oxidoreductase</keyword>
<dbReference type="Pfam" id="PF00264">
    <property type="entry name" value="Tyrosinase"/>
    <property type="match status" value="1"/>
</dbReference>
<dbReference type="InterPro" id="IPR008922">
    <property type="entry name" value="Di-copper_centre_dom_sf"/>
</dbReference>
<reference evidence="12 13" key="1">
    <citation type="submission" date="2013-03" db="EMBL/GenBank/DDBJ databases">
        <title>The Genome Sequence of Exophiala aquamarina CBS 119918.</title>
        <authorList>
            <consortium name="The Broad Institute Genomics Platform"/>
            <person name="Cuomo C."/>
            <person name="de Hoog S."/>
            <person name="Gorbushina A."/>
            <person name="Walker B."/>
            <person name="Young S.K."/>
            <person name="Zeng Q."/>
            <person name="Gargeya S."/>
            <person name="Fitzgerald M."/>
            <person name="Haas B."/>
            <person name="Abouelleil A."/>
            <person name="Allen A.W."/>
            <person name="Alvarado L."/>
            <person name="Arachchi H.M."/>
            <person name="Berlin A.M."/>
            <person name="Chapman S.B."/>
            <person name="Gainer-Dewar J."/>
            <person name="Goldberg J."/>
            <person name="Griggs A."/>
            <person name="Gujja S."/>
            <person name="Hansen M."/>
            <person name="Howarth C."/>
            <person name="Imamovic A."/>
            <person name="Ireland A."/>
            <person name="Larimer J."/>
            <person name="McCowan C."/>
            <person name="Murphy C."/>
            <person name="Pearson M."/>
            <person name="Poon T.W."/>
            <person name="Priest M."/>
            <person name="Roberts A."/>
            <person name="Saif S."/>
            <person name="Shea T."/>
            <person name="Sisk P."/>
            <person name="Sykes S."/>
            <person name="Wortman J."/>
            <person name="Nusbaum C."/>
            <person name="Birren B."/>
        </authorList>
    </citation>
    <scope>NUCLEOTIDE SEQUENCE [LARGE SCALE GENOMIC DNA]</scope>
    <source>
        <strain evidence="12 13">CBS 119918</strain>
    </source>
</reference>
<evidence type="ECO:0000256" key="10">
    <source>
        <dbReference type="ARBA" id="ARBA00048881"/>
    </source>
</evidence>
<dbReference type="InterPro" id="IPR050316">
    <property type="entry name" value="Tyrosinase/Hemocyanin"/>
</dbReference>
<evidence type="ECO:0000313" key="13">
    <source>
        <dbReference type="Proteomes" id="UP000027920"/>
    </source>
</evidence>
<dbReference type="SUPFAM" id="SSF48056">
    <property type="entry name" value="Di-copper centre-containing domain"/>
    <property type="match status" value="1"/>
</dbReference>
<evidence type="ECO:0000256" key="7">
    <source>
        <dbReference type="ARBA" id="ARBA00023033"/>
    </source>
</evidence>
<dbReference type="AlphaFoldDB" id="A0A072PH66"/>
<feature type="domain" description="Tyrosinase copper-binding" evidence="11">
    <location>
        <begin position="92"/>
        <end position="103"/>
    </location>
</feature>
<dbReference type="EC" id="1.14.18.1" evidence="3"/>
<dbReference type="GO" id="GO:0046872">
    <property type="term" value="F:metal ion binding"/>
    <property type="evidence" value="ECO:0007669"/>
    <property type="project" value="UniProtKB-KW"/>
</dbReference>
<comment type="cofactor">
    <cofactor evidence="1">
        <name>Cu(2+)</name>
        <dbReference type="ChEBI" id="CHEBI:29036"/>
    </cofactor>
</comment>
<dbReference type="HOGENOM" id="CLU_013691_4_1_1"/>
<evidence type="ECO:0000256" key="9">
    <source>
        <dbReference type="ARBA" id="ARBA00048233"/>
    </source>
</evidence>
<dbReference type="InterPro" id="IPR002227">
    <property type="entry name" value="Tyrosinase_Cu-bd"/>
</dbReference>
<keyword evidence="8" id="KW-0470">Melanin biosynthesis</keyword>
<dbReference type="GO" id="GO:0004503">
    <property type="term" value="F:tyrosinase activity"/>
    <property type="evidence" value="ECO:0007669"/>
    <property type="project" value="UniProtKB-EC"/>
</dbReference>
<dbReference type="RefSeq" id="XP_013262059.1">
    <property type="nucleotide sequence ID" value="XM_013406605.1"/>
</dbReference>
<dbReference type="Pfam" id="PF18132">
    <property type="entry name" value="Tyrosinase_C"/>
    <property type="match status" value="1"/>
</dbReference>
<dbReference type="EMBL" id="AMGV01000003">
    <property type="protein sequence ID" value="KEF59469.1"/>
    <property type="molecule type" value="Genomic_DNA"/>
</dbReference>
<evidence type="ECO:0000256" key="5">
    <source>
        <dbReference type="ARBA" id="ARBA00023002"/>
    </source>
</evidence>
<dbReference type="Proteomes" id="UP000027920">
    <property type="component" value="Unassembled WGS sequence"/>
</dbReference>
<dbReference type="GO" id="GO:0042438">
    <property type="term" value="P:melanin biosynthetic process"/>
    <property type="evidence" value="ECO:0007669"/>
    <property type="project" value="UniProtKB-KW"/>
</dbReference>
<dbReference type="InterPro" id="IPR041640">
    <property type="entry name" value="Tyrosinase_C"/>
</dbReference>
<keyword evidence="6" id="KW-0186">Copper</keyword>
<dbReference type="Gene3D" id="1.10.1280.10">
    <property type="entry name" value="Di-copper center containing domain from catechol oxidase"/>
    <property type="match status" value="1"/>
</dbReference>
<dbReference type="OrthoDB" id="1658288at2759"/>
<accession>A0A072PH66</accession>
<dbReference type="GeneID" id="25279246"/>
<dbReference type="PROSITE" id="PS00498">
    <property type="entry name" value="TYROSINASE_2"/>
    <property type="match status" value="1"/>
</dbReference>
<dbReference type="STRING" id="1182545.A0A072PH66"/>
<gene>
    <name evidence="12" type="ORF">A1O9_04313</name>
</gene>
<evidence type="ECO:0000313" key="12">
    <source>
        <dbReference type="EMBL" id="KEF59469.1"/>
    </source>
</evidence>
<evidence type="ECO:0000256" key="2">
    <source>
        <dbReference type="ARBA" id="ARBA00009928"/>
    </source>
</evidence>
<evidence type="ECO:0000256" key="4">
    <source>
        <dbReference type="ARBA" id="ARBA00022723"/>
    </source>
</evidence>
<evidence type="ECO:0000256" key="3">
    <source>
        <dbReference type="ARBA" id="ARBA00011906"/>
    </source>
</evidence>
<dbReference type="PRINTS" id="PR00092">
    <property type="entry name" value="TYROSINASE"/>
</dbReference>
<keyword evidence="4" id="KW-0479">Metal-binding</keyword>
<name>A0A072PH66_9EURO</name>
<dbReference type="Gene3D" id="2.60.310.20">
    <property type="match status" value="1"/>
</dbReference>
<organism evidence="12 13">
    <name type="scientific">Exophiala aquamarina CBS 119918</name>
    <dbReference type="NCBI Taxonomy" id="1182545"/>
    <lineage>
        <taxon>Eukaryota</taxon>
        <taxon>Fungi</taxon>
        <taxon>Dikarya</taxon>
        <taxon>Ascomycota</taxon>
        <taxon>Pezizomycotina</taxon>
        <taxon>Eurotiomycetes</taxon>
        <taxon>Chaetothyriomycetidae</taxon>
        <taxon>Chaetothyriales</taxon>
        <taxon>Herpotrichiellaceae</taxon>
        <taxon>Exophiala</taxon>
    </lineage>
</organism>
<evidence type="ECO:0000256" key="1">
    <source>
        <dbReference type="ARBA" id="ARBA00001973"/>
    </source>
</evidence>
<protein>
    <recommendedName>
        <fullName evidence="3">tyrosinase</fullName>
        <ecNumber evidence="3">1.14.18.1</ecNumber>
    </recommendedName>
</protein>
<comment type="catalytic activity">
    <reaction evidence="9">
        <text>2 L-dopa + O2 = 2 L-dopaquinone + 2 H2O</text>
        <dbReference type="Rhea" id="RHEA:34287"/>
        <dbReference type="ChEBI" id="CHEBI:15377"/>
        <dbReference type="ChEBI" id="CHEBI:15379"/>
        <dbReference type="ChEBI" id="CHEBI:57504"/>
        <dbReference type="ChEBI" id="CHEBI:57924"/>
        <dbReference type="EC" id="1.14.18.1"/>
    </reaction>
</comment>
<keyword evidence="13" id="KW-1185">Reference proteome</keyword>
<comment type="caution">
    <text evidence="12">The sequence shown here is derived from an EMBL/GenBank/DDBJ whole genome shotgun (WGS) entry which is preliminary data.</text>
</comment>
<evidence type="ECO:0000256" key="8">
    <source>
        <dbReference type="ARBA" id="ARBA00023101"/>
    </source>
</evidence>
<comment type="catalytic activity">
    <reaction evidence="10">
        <text>L-tyrosine + O2 = L-dopaquinone + H2O</text>
        <dbReference type="Rhea" id="RHEA:18117"/>
        <dbReference type="ChEBI" id="CHEBI:15377"/>
        <dbReference type="ChEBI" id="CHEBI:15379"/>
        <dbReference type="ChEBI" id="CHEBI:57924"/>
        <dbReference type="ChEBI" id="CHEBI:58315"/>
        <dbReference type="EC" id="1.14.18.1"/>
    </reaction>
</comment>